<organism evidence="1 2">
    <name type="scientific">Colletotrichum lupini</name>
    <dbReference type="NCBI Taxonomy" id="145971"/>
    <lineage>
        <taxon>Eukaryota</taxon>
        <taxon>Fungi</taxon>
        <taxon>Dikarya</taxon>
        <taxon>Ascomycota</taxon>
        <taxon>Pezizomycotina</taxon>
        <taxon>Sordariomycetes</taxon>
        <taxon>Hypocreomycetidae</taxon>
        <taxon>Glomerellales</taxon>
        <taxon>Glomerellaceae</taxon>
        <taxon>Colletotrichum</taxon>
        <taxon>Colletotrichum acutatum species complex</taxon>
    </lineage>
</organism>
<dbReference type="Proteomes" id="UP000830671">
    <property type="component" value="Chromosome 3"/>
</dbReference>
<protein>
    <submittedName>
        <fullName evidence="1">Uncharacterized protein</fullName>
    </submittedName>
</protein>
<proteinExistence type="predicted"/>
<dbReference type="RefSeq" id="XP_049141808.1">
    <property type="nucleotide sequence ID" value="XM_049284665.1"/>
</dbReference>
<name>A0A9Q8SPG6_9PEZI</name>
<dbReference type="EMBL" id="CP019475">
    <property type="protein sequence ID" value="UQC80177.1"/>
    <property type="molecule type" value="Genomic_DNA"/>
</dbReference>
<accession>A0A9Q8SPG6</accession>
<sequence>MALDRNSNFPLEISLCSGRGVPSRSLSLRYLTSAHDHLGCLTATFDRPPRGFPGKVTLCASRQSFPLPSSFSHTSLQILLSFCCSSDLLVKGNRSSRLLHLIYGGLLSLSFLTTSRGAYSSDNPADCVLCRFAPFSFRLISLAIPEALKSHSLSKPYEYRYSASLAATLGFIYPQHVSRKRPPLSYSLPSTWDNPSPSNKTKTPNLLATDRLFFGVILFSAILRRKPLGFLLVCRYHSLQRPLPPVHQPTHARGRTLCPPIGSDDRRRLAFIYRQYSGTTHFGSYPLRLSRLDFFVHAYHLLSFAILTSSEIVLCESGRPLHLHDDVLLYHEAARLIPQRSADHRSSRLNDETSSP</sequence>
<keyword evidence="2" id="KW-1185">Reference proteome</keyword>
<reference evidence="1" key="1">
    <citation type="journal article" date="2021" name="Mol. Plant Microbe Interact.">
        <title>Complete Genome Sequence of the Plant-Pathogenic Fungus Colletotrichum lupini.</title>
        <authorList>
            <person name="Baroncelli R."/>
            <person name="Pensec F."/>
            <person name="Da Lio D."/>
            <person name="Boufleur T."/>
            <person name="Vicente I."/>
            <person name="Sarrocco S."/>
            <person name="Picot A."/>
            <person name="Baraldi E."/>
            <person name="Sukno S."/>
            <person name="Thon M."/>
            <person name="Le Floch G."/>
        </authorList>
    </citation>
    <scope>NUCLEOTIDE SEQUENCE</scope>
    <source>
        <strain evidence="1">IMI 504893</strain>
    </source>
</reference>
<gene>
    <name evidence="1" type="ORF">CLUP02_05659</name>
</gene>
<dbReference type="KEGG" id="clup:CLUP02_05659"/>
<dbReference type="AlphaFoldDB" id="A0A9Q8SPG6"/>
<evidence type="ECO:0000313" key="1">
    <source>
        <dbReference type="EMBL" id="UQC80177.1"/>
    </source>
</evidence>
<evidence type="ECO:0000313" key="2">
    <source>
        <dbReference type="Proteomes" id="UP000830671"/>
    </source>
</evidence>
<dbReference type="GeneID" id="73339675"/>